<protein>
    <submittedName>
        <fullName evidence="1">Uncharacterized protein</fullName>
    </submittedName>
</protein>
<gene>
    <name evidence="1" type="ORF">CERZMDRAFT_120120</name>
</gene>
<proteinExistence type="predicted"/>
<reference evidence="1" key="1">
    <citation type="journal article" date="2020" name="Stud. Mycol.">
        <title>101 Dothideomycetes genomes: a test case for predicting lifestyles and emergence of pathogens.</title>
        <authorList>
            <person name="Haridas S."/>
            <person name="Albert R."/>
            <person name="Binder M."/>
            <person name="Bloem J."/>
            <person name="Labutti K."/>
            <person name="Salamov A."/>
            <person name="Andreopoulos B."/>
            <person name="Baker S."/>
            <person name="Barry K."/>
            <person name="Bills G."/>
            <person name="Bluhm B."/>
            <person name="Cannon C."/>
            <person name="Castanera R."/>
            <person name="Culley D."/>
            <person name="Daum C."/>
            <person name="Ezra D."/>
            <person name="Gonzalez J."/>
            <person name="Henrissat B."/>
            <person name="Kuo A."/>
            <person name="Liang C."/>
            <person name="Lipzen A."/>
            <person name="Lutzoni F."/>
            <person name="Magnuson J."/>
            <person name="Mondo S."/>
            <person name="Nolan M."/>
            <person name="Ohm R."/>
            <person name="Pangilinan J."/>
            <person name="Park H.-J."/>
            <person name="Ramirez L."/>
            <person name="Alfaro M."/>
            <person name="Sun H."/>
            <person name="Tritt A."/>
            <person name="Yoshinaga Y."/>
            <person name="Zwiers L.-H."/>
            <person name="Turgeon B."/>
            <person name="Goodwin S."/>
            <person name="Spatafora J."/>
            <person name="Crous P."/>
            <person name="Grigoriev I."/>
        </authorList>
    </citation>
    <scope>NUCLEOTIDE SEQUENCE</scope>
    <source>
        <strain evidence="1">SCOH1-5</strain>
    </source>
</reference>
<keyword evidence="2" id="KW-1185">Reference proteome</keyword>
<feature type="non-terminal residue" evidence="1">
    <location>
        <position position="116"/>
    </location>
</feature>
<evidence type="ECO:0000313" key="2">
    <source>
        <dbReference type="Proteomes" id="UP000799539"/>
    </source>
</evidence>
<sequence length="116" mass="12946">MSFLMKLSWSQQTLAKLCSHHVRVLSPRIISCIGFVVVLGKTYFSCVGQHSSRGGPNAGVDKRRWTGTSVRSFQCCNFVRHNGLTVGRAHVIALVLELVNFVAEPVEMVLWSHHLL</sequence>
<accession>A0A6A6FRQ0</accession>
<organism evidence="1 2">
    <name type="scientific">Cercospora zeae-maydis SCOH1-5</name>
    <dbReference type="NCBI Taxonomy" id="717836"/>
    <lineage>
        <taxon>Eukaryota</taxon>
        <taxon>Fungi</taxon>
        <taxon>Dikarya</taxon>
        <taxon>Ascomycota</taxon>
        <taxon>Pezizomycotina</taxon>
        <taxon>Dothideomycetes</taxon>
        <taxon>Dothideomycetidae</taxon>
        <taxon>Mycosphaerellales</taxon>
        <taxon>Mycosphaerellaceae</taxon>
        <taxon>Cercospora</taxon>
    </lineage>
</organism>
<dbReference type="AlphaFoldDB" id="A0A6A6FRQ0"/>
<dbReference type="OrthoDB" id="3841248at2759"/>
<evidence type="ECO:0000313" key="1">
    <source>
        <dbReference type="EMBL" id="KAF2215970.1"/>
    </source>
</evidence>
<dbReference type="Proteomes" id="UP000799539">
    <property type="component" value="Unassembled WGS sequence"/>
</dbReference>
<dbReference type="EMBL" id="ML992665">
    <property type="protein sequence ID" value="KAF2215970.1"/>
    <property type="molecule type" value="Genomic_DNA"/>
</dbReference>
<name>A0A6A6FRQ0_9PEZI</name>